<evidence type="ECO:0000313" key="2">
    <source>
        <dbReference type="EMBL" id="KAJ1080041.1"/>
    </source>
</evidence>
<evidence type="ECO:0000256" key="1">
    <source>
        <dbReference type="SAM" id="Phobius"/>
    </source>
</evidence>
<protein>
    <submittedName>
        <fullName evidence="2">Uncharacterized protein</fullName>
    </submittedName>
</protein>
<keyword evidence="1" id="KW-1133">Transmembrane helix</keyword>
<gene>
    <name evidence="2" type="ORF">NDU88_000263</name>
</gene>
<accession>A0AAV7KLT0</accession>
<keyword evidence="1" id="KW-0812">Transmembrane</keyword>
<dbReference type="AlphaFoldDB" id="A0AAV7KLT0"/>
<sequence length="165" mass="18839">MIRWYVACTDSPVKNLEAARLEKESLPLYHPFSSPPSYGRRRAGLTPRCPHVSFPLPVVLVLLSAMLATGCVAWIHQTVRRKFKPETVLMILSVIRYLRQITTRQSCHHQEWAAVPHAPGPQTGSRCYKLVARFKLAKVLYLLDSTMEVHGLNKAFRIVEKSEFQ</sequence>
<reference evidence="2" key="1">
    <citation type="journal article" date="2022" name="bioRxiv">
        <title>Sequencing and chromosome-scale assembly of the giantPleurodeles waltlgenome.</title>
        <authorList>
            <person name="Brown T."/>
            <person name="Elewa A."/>
            <person name="Iarovenko S."/>
            <person name="Subramanian E."/>
            <person name="Araus A.J."/>
            <person name="Petzold A."/>
            <person name="Susuki M."/>
            <person name="Suzuki K.-i.T."/>
            <person name="Hayashi T."/>
            <person name="Toyoda A."/>
            <person name="Oliveira C."/>
            <person name="Osipova E."/>
            <person name="Leigh N.D."/>
            <person name="Simon A."/>
            <person name="Yun M.H."/>
        </authorList>
    </citation>
    <scope>NUCLEOTIDE SEQUENCE</scope>
    <source>
        <strain evidence="2">20211129_DDA</strain>
        <tissue evidence="2">Liver</tissue>
    </source>
</reference>
<keyword evidence="1" id="KW-0472">Membrane</keyword>
<dbReference type="Proteomes" id="UP001066276">
    <property type="component" value="Chromosome 12"/>
</dbReference>
<proteinExistence type="predicted"/>
<keyword evidence="3" id="KW-1185">Reference proteome</keyword>
<evidence type="ECO:0000313" key="3">
    <source>
        <dbReference type="Proteomes" id="UP001066276"/>
    </source>
</evidence>
<feature type="transmembrane region" description="Helical" evidence="1">
    <location>
        <begin position="54"/>
        <end position="75"/>
    </location>
</feature>
<organism evidence="2 3">
    <name type="scientific">Pleurodeles waltl</name>
    <name type="common">Iberian ribbed newt</name>
    <dbReference type="NCBI Taxonomy" id="8319"/>
    <lineage>
        <taxon>Eukaryota</taxon>
        <taxon>Metazoa</taxon>
        <taxon>Chordata</taxon>
        <taxon>Craniata</taxon>
        <taxon>Vertebrata</taxon>
        <taxon>Euteleostomi</taxon>
        <taxon>Amphibia</taxon>
        <taxon>Batrachia</taxon>
        <taxon>Caudata</taxon>
        <taxon>Salamandroidea</taxon>
        <taxon>Salamandridae</taxon>
        <taxon>Pleurodelinae</taxon>
        <taxon>Pleurodeles</taxon>
    </lineage>
</organism>
<name>A0AAV7KLT0_PLEWA</name>
<dbReference type="EMBL" id="JANPWB010000016">
    <property type="protein sequence ID" value="KAJ1080041.1"/>
    <property type="molecule type" value="Genomic_DNA"/>
</dbReference>
<comment type="caution">
    <text evidence="2">The sequence shown here is derived from an EMBL/GenBank/DDBJ whole genome shotgun (WGS) entry which is preliminary data.</text>
</comment>